<evidence type="ECO:0000256" key="11">
    <source>
        <dbReference type="ARBA" id="ARBA00023310"/>
    </source>
</evidence>
<dbReference type="InterPro" id="IPR000568">
    <property type="entry name" value="ATP_synth_F0_asu"/>
</dbReference>
<accession>A0A072NBH5</accession>
<dbReference type="NCBIfam" id="NF004477">
    <property type="entry name" value="PRK05815.1-1"/>
    <property type="match status" value="1"/>
</dbReference>
<feature type="transmembrane region" description="Helical" evidence="12">
    <location>
        <begin position="160"/>
        <end position="181"/>
    </location>
</feature>
<evidence type="ECO:0000256" key="9">
    <source>
        <dbReference type="ARBA" id="ARBA00023065"/>
    </source>
</evidence>
<dbReference type="GO" id="GO:0046933">
    <property type="term" value="F:proton-transporting ATP synthase activity, rotational mechanism"/>
    <property type="evidence" value="ECO:0007669"/>
    <property type="project" value="UniProtKB-UniRule"/>
</dbReference>
<keyword evidence="4 12" id="KW-1003">Cell membrane</keyword>
<dbReference type="PATRIC" id="fig|1137280.3.peg.2790"/>
<dbReference type="PANTHER" id="PTHR42823:SF3">
    <property type="entry name" value="ATP SYNTHASE SUBUNIT A, CHLOROPLASTIC"/>
    <property type="match status" value="1"/>
</dbReference>
<dbReference type="NCBIfam" id="TIGR01131">
    <property type="entry name" value="ATP_synt_6_or_A"/>
    <property type="match status" value="1"/>
</dbReference>
<dbReference type="Pfam" id="PF00119">
    <property type="entry name" value="ATP-synt_A"/>
    <property type="match status" value="1"/>
</dbReference>
<name>A0A072NBH5_9GAMM</name>
<dbReference type="Proteomes" id="UP000035057">
    <property type="component" value="Unassembled WGS sequence"/>
</dbReference>
<gene>
    <name evidence="12" type="primary">atpB</name>
    <name evidence="14" type="ORF">D777_02973</name>
</gene>
<evidence type="ECO:0000256" key="1">
    <source>
        <dbReference type="ARBA" id="ARBA00004141"/>
    </source>
</evidence>
<dbReference type="Gene3D" id="1.20.120.220">
    <property type="entry name" value="ATP synthase, F0 complex, subunit A"/>
    <property type="match status" value="1"/>
</dbReference>
<protein>
    <recommendedName>
        <fullName evidence="12 13">ATP synthase subunit a</fullName>
    </recommendedName>
    <alternativeName>
        <fullName evidence="12">ATP synthase F0 sector subunit a</fullName>
    </alternativeName>
    <alternativeName>
        <fullName evidence="12">F-ATPase subunit 6</fullName>
    </alternativeName>
</protein>
<keyword evidence="6 12" id="KW-0812">Transmembrane</keyword>
<keyword evidence="10 12" id="KW-0472">Membrane</keyword>
<dbReference type="PROSITE" id="PS00449">
    <property type="entry name" value="ATPASE_A"/>
    <property type="match status" value="1"/>
</dbReference>
<evidence type="ECO:0000256" key="8">
    <source>
        <dbReference type="ARBA" id="ARBA00022989"/>
    </source>
</evidence>
<dbReference type="InterPro" id="IPR035908">
    <property type="entry name" value="F0_ATP_A_sf"/>
</dbReference>
<dbReference type="InterPro" id="IPR023011">
    <property type="entry name" value="ATP_synth_F0_asu_AS"/>
</dbReference>
<sequence>MAGSASEYIKHHLQNLTYGKLPAGYERADGTVVDQATWTLAHNAQEASDMGFWALHVDSLGWSVALGLIFVILFRMAAKRATSEQPGGLQNFVEVMIEFVDNSVKETFHGKNKVIAPLALTIFCWVFLMNLMDLVPVDFLPQLFHLMGADYMKVVPTTDVNITLGMSLSVFALIIFYSLKVKGVGGFVGELTLHPFSSDNLILKIILIPVNLLLEGVSLIAKPISLALRLFGNLYAGELIFILIALLPFWAQWALSVPWAIFHILVITLQAFIFMMLTIVYLSMAHEDSH</sequence>
<dbReference type="HAMAP" id="MF_01393">
    <property type="entry name" value="ATP_synth_a_bact"/>
    <property type="match status" value="1"/>
</dbReference>
<keyword evidence="7 12" id="KW-0375">Hydrogen ion transport</keyword>
<dbReference type="GO" id="GO:0045259">
    <property type="term" value="C:proton-transporting ATP synthase complex"/>
    <property type="evidence" value="ECO:0007669"/>
    <property type="project" value="UniProtKB-KW"/>
</dbReference>
<dbReference type="PANTHER" id="PTHR42823">
    <property type="entry name" value="ATP SYNTHASE SUBUNIT A, CHLOROPLASTIC"/>
    <property type="match status" value="1"/>
</dbReference>
<dbReference type="SUPFAM" id="SSF81336">
    <property type="entry name" value="F1F0 ATP synthase subunit A"/>
    <property type="match status" value="1"/>
</dbReference>
<keyword evidence="9 12" id="KW-0406">Ion transport</keyword>
<reference evidence="14 15" key="1">
    <citation type="submission" date="2012-12" db="EMBL/GenBank/DDBJ databases">
        <title>Genome assembly of Marinobacter sp. AK21.</title>
        <authorList>
            <person name="Khatri I."/>
            <person name="Kumar R."/>
            <person name="Vaidya B."/>
            <person name="Subramanian S."/>
            <person name="Pinnaka A."/>
        </authorList>
    </citation>
    <scope>NUCLEOTIDE SEQUENCE [LARGE SCALE GENOMIC DNA]</scope>
    <source>
        <strain evidence="14 15">AK21</strain>
    </source>
</reference>
<feature type="transmembrane region" description="Helical" evidence="12">
    <location>
        <begin position="259"/>
        <end position="282"/>
    </location>
</feature>
<comment type="function">
    <text evidence="12 13">Key component of the proton channel; it plays a direct role in the translocation of protons across the membrane.</text>
</comment>
<evidence type="ECO:0000256" key="6">
    <source>
        <dbReference type="ARBA" id="ARBA00022692"/>
    </source>
</evidence>
<dbReference type="GO" id="GO:0005886">
    <property type="term" value="C:plasma membrane"/>
    <property type="evidence" value="ECO:0007669"/>
    <property type="project" value="UniProtKB-SubCell"/>
</dbReference>
<feature type="transmembrane region" description="Helical" evidence="12">
    <location>
        <begin position="114"/>
        <end position="139"/>
    </location>
</feature>
<evidence type="ECO:0000256" key="7">
    <source>
        <dbReference type="ARBA" id="ARBA00022781"/>
    </source>
</evidence>
<dbReference type="CDD" id="cd00310">
    <property type="entry name" value="ATP-synt_Fo_a_6"/>
    <property type="match status" value="1"/>
</dbReference>
<dbReference type="GO" id="GO:0042777">
    <property type="term" value="P:proton motive force-driven plasma membrane ATP synthesis"/>
    <property type="evidence" value="ECO:0007669"/>
    <property type="project" value="TreeGrafter"/>
</dbReference>
<dbReference type="AlphaFoldDB" id="A0A072NBH5"/>
<evidence type="ECO:0000256" key="10">
    <source>
        <dbReference type="ARBA" id="ARBA00023136"/>
    </source>
</evidence>
<evidence type="ECO:0000256" key="5">
    <source>
        <dbReference type="ARBA" id="ARBA00022547"/>
    </source>
</evidence>
<proteinExistence type="inferred from homology"/>
<comment type="subcellular location">
    <subcellularLocation>
        <location evidence="12 13">Cell membrane</location>
        <topology evidence="12 13">Multi-pass membrane protein</topology>
    </subcellularLocation>
    <subcellularLocation>
        <location evidence="1">Membrane</location>
        <topology evidence="1">Multi-pass membrane protein</topology>
    </subcellularLocation>
</comment>
<evidence type="ECO:0000256" key="3">
    <source>
        <dbReference type="ARBA" id="ARBA00022448"/>
    </source>
</evidence>
<keyword evidence="11 12" id="KW-0066">ATP synthesis</keyword>
<dbReference type="FunFam" id="1.20.120.220:FF:000002">
    <property type="entry name" value="ATP synthase subunit a"/>
    <property type="match status" value="1"/>
</dbReference>
<keyword evidence="15" id="KW-1185">Reference proteome</keyword>
<evidence type="ECO:0000256" key="13">
    <source>
        <dbReference type="RuleBase" id="RU000483"/>
    </source>
</evidence>
<dbReference type="STRING" id="1137280.D777_02973"/>
<feature type="transmembrane region" description="Helical" evidence="12">
    <location>
        <begin position="233"/>
        <end position="253"/>
    </location>
</feature>
<feature type="transmembrane region" description="Helical" evidence="12">
    <location>
        <begin position="60"/>
        <end position="78"/>
    </location>
</feature>
<evidence type="ECO:0000256" key="12">
    <source>
        <dbReference type="HAMAP-Rule" id="MF_01393"/>
    </source>
</evidence>
<evidence type="ECO:0000313" key="15">
    <source>
        <dbReference type="Proteomes" id="UP000035057"/>
    </source>
</evidence>
<dbReference type="EMBL" id="ANIE01000008">
    <property type="protein sequence ID" value="KEF30425.1"/>
    <property type="molecule type" value="Genomic_DNA"/>
</dbReference>
<dbReference type="OrthoDB" id="9789241at2"/>
<keyword evidence="3 12" id="KW-0813">Transport</keyword>
<keyword evidence="8 12" id="KW-1133">Transmembrane helix</keyword>
<dbReference type="InterPro" id="IPR045082">
    <property type="entry name" value="ATP_syn_F0_a_bact/chloroplast"/>
</dbReference>
<keyword evidence="5 12" id="KW-0138">CF(0)</keyword>
<comment type="similarity">
    <text evidence="2 12 13">Belongs to the ATPase A chain family.</text>
</comment>
<organism evidence="14 15">
    <name type="scientific">Marinobacter nitratireducens</name>
    <dbReference type="NCBI Taxonomy" id="1137280"/>
    <lineage>
        <taxon>Bacteria</taxon>
        <taxon>Pseudomonadati</taxon>
        <taxon>Pseudomonadota</taxon>
        <taxon>Gammaproteobacteria</taxon>
        <taxon>Pseudomonadales</taxon>
        <taxon>Marinobacteraceae</taxon>
        <taxon>Marinobacter</taxon>
    </lineage>
</organism>
<evidence type="ECO:0000256" key="2">
    <source>
        <dbReference type="ARBA" id="ARBA00006810"/>
    </source>
</evidence>
<evidence type="ECO:0000256" key="4">
    <source>
        <dbReference type="ARBA" id="ARBA00022475"/>
    </source>
</evidence>
<comment type="caution">
    <text evidence="14">The sequence shown here is derived from an EMBL/GenBank/DDBJ whole genome shotgun (WGS) entry which is preliminary data.</text>
</comment>
<evidence type="ECO:0000313" key="14">
    <source>
        <dbReference type="EMBL" id="KEF30425.1"/>
    </source>
</evidence>
<dbReference type="RefSeq" id="WP_036133312.1">
    <property type="nucleotide sequence ID" value="NZ_ANIE01000008.1"/>
</dbReference>